<comment type="caution">
    <text evidence="8">The sequence shown here is derived from an EMBL/GenBank/DDBJ whole genome shotgun (WGS) entry which is preliminary data.</text>
</comment>
<dbReference type="RefSeq" id="WP_058500491.1">
    <property type="nucleotide sequence ID" value="NZ_CAAAJA010000014.1"/>
</dbReference>
<organism evidence="8 9">
    <name type="scientific">Legionella israelensis</name>
    <dbReference type="NCBI Taxonomy" id="454"/>
    <lineage>
        <taxon>Bacteria</taxon>
        <taxon>Pseudomonadati</taxon>
        <taxon>Pseudomonadota</taxon>
        <taxon>Gammaproteobacteria</taxon>
        <taxon>Legionellales</taxon>
        <taxon>Legionellaceae</taxon>
        <taxon>Legionella</taxon>
    </lineage>
</organism>
<dbReference type="InterPro" id="IPR001223">
    <property type="entry name" value="Glyco_hydro18_cat"/>
</dbReference>
<feature type="domain" description="GH18" evidence="7">
    <location>
        <begin position="40"/>
        <end position="415"/>
    </location>
</feature>
<keyword evidence="3 5" id="KW-0378">Hydrolase</keyword>
<dbReference type="GO" id="GO:0006032">
    <property type="term" value="P:chitin catabolic process"/>
    <property type="evidence" value="ECO:0007669"/>
    <property type="project" value="TreeGrafter"/>
</dbReference>
<dbReference type="SUPFAM" id="SSF51445">
    <property type="entry name" value="(Trans)glycosidases"/>
    <property type="match status" value="1"/>
</dbReference>
<dbReference type="GO" id="GO:0005576">
    <property type="term" value="C:extracellular region"/>
    <property type="evidence" value="ECO:0007669"/>
    <property type="project" value="TreeGrafter"/>
</dbReference>
<evidence type="ECO:0000256" key="2">
    <source>
        <dbReference type="ARBA" id="ARBA00012729"/>
    </source>
</evidence>
<dbReference type="GO" id="GO:0005975">
    <property type="term" value="P:carbohydrate metabolic process"/>
    <property type="evidence" value="ECO:0007669"/>
    <property type="project" value="InterPro"/>
</dbReference>
<dbReference type="InterPro" id="IPR001579">
    <property type="entry name" value="Glyco_hydro_18_chit_AS"/>
</dbReference>
<proteinExistence type="inferred from homology"/>
<dbReference type="GO" id="GO:0008061">
    <property type="term" value="F:chitin binding"/>
    <property type="evidence" value="ECO:0007669"/>
    <property type="project" value="InterPro"/>
</dbReference>
<evidence type="ECO:0000259" key="7">
    <source>
        <dbReference type="PROSITE" id="PS51910"/>
    </source>
</evidence>
<dbReference type="PANTHER" id="PTHR11177:SF317">
    <property type="entry name" value="CHITINASE 12-RELATED"/>
    <property type="match status" value="1"/>
</dbReference>
<dbReference type="PROSITE" id="PS51910">
    <property type="entry name" value="GH18_2"/>
    <property type="match status" value="1"/>
</dbReference>
<dbReference type="AlphaFoldDB" id="A0A0W0WQH3"/>
<dbReference type="PROSITE" id="PS01095">
    <property type="entry name" value="GH18_1"/>
    <property type="match status" value="1"/>
</dbReference>
<comment type="catalytic activity">
    <reaction evidence="1">
        <text>Random endo-hydrolysis of N-acetyl-beta-D-glucosaminide (1-&gt;4)-beta-linkages in chitin and chitodextrins.</text>
        <dbReference type="EC" id="3.2.1.14"/>
    </reaction>
</comment>
<evidence type="ECO:0000313" key="8">
    <source>
        <dbReference type="EMBL" id="KTD34557.1"/>
    </source>
</evidence>
<comment type="similarity">
    <text evidence="6">Belongs to the glycosyl hydrolase 18 family.</text>
</comment>
<protein>
    <recommendedName>
        <fullName evidence="2">chitinase</fullName>
        <ecNumber evidence="2">3.2.1.14</ecNumber>
    </recommendedName>
</protein>
<evidence type="ECO:0000256" key="1">
    <source>
        <dbReference type="ARBA" id="ARBA00000822"/>
    </source>
</evidence>
<dbReference type="InterPro" id="IPR017853">
    <property type="entry name" value="GH"/>
</dbReference>
<dbReference type="Gene3D" id="3.20.20.80">
    <property type="entry name" value="Glycosidases"/>
    <property type="match status" value="1"/>
</dbReference>
<sequence>MSFKNIIISKYMAGFAIFCLSNIGLADRLPFCSTHQIPQQKIIAYLGADSTWSLQASDLGKLSEQLRQVTLVNYSFAPLVKKKGGNTVLSLSEQDIKNIALLRQIKPDLPIMLAVGGWGEREGFRFFLTDSRKRAIFIQSVKQLLQQYQLDGIDIDWENELLASKDEIAAVATLLNELHERLGKEGYCVSNAVPATSAYWTNYPDAVLWQKAVNWTTVMAYDHYGTFGPRTELGASLYEKDEKKISDYPYPSTSGHQAVSHYTEQGLPAGKVVLGVPFYCHSYYIKNNRIDQNAEAPGLHVRVLDPNISSQVSYDKAYHQYGEQLFAYSFTPREGHLSSYGVIPLETTDISRFMSCDSPLSLRDKIEYVKGDNPLSGEKGVNIPLGGVSFWSLQQDLPLSHSRSLLRAIVEGLKR</sequence>
<name>A0A0W0WQH3_9GAMM</name>
<dbReference type="Proteomes" id="UP000054761">
    <property type="component" value="Unassembled WGS sequence"/>
</dbReference>
<evidence type="ECO:0000256" key="6">
    <source>
        <dbReference type="RuleBase" id="RU004453"/>
    </source>
</evidence>
<dbReference type="EMBL" id="LNYH01000004">
    <property type="protein sequence ID" value="KTD34557.1"/>
    <property type="molecule type" value="Genomic_DNA"/>
</dbReference>
<keyword evidence="4 5" id="KW-0326">Glycosidase</keyword>
<dbReference type="OrthoDB" id="9775889at2"/>
<reference evidence="8 9" key="1">
    <citation type="submission" date="2015-11" db="EMBL/GenBank/DDBJ databases">
        <title>Genomic analysis of 38 Legionella species identifies large and diverse effector repertoires.</title>
        <authorList>
            <person name="Burstein D."/>
            <person name="Amaro F."/>
            <person name="Zusman T."/>
            <person name="Lifshitz Z."/>
            <person name="Cohen O."/>
            <person name="Gilbert J.A."/>
            <person name="Pupko T."/>
            <person name="Shuman H.A."/>
            <person name="Segal G."/>
        </authorList>
    </citation>
    <scope>NUCLEOTIDE SEQUENCE [LARGE SCALE GENOMIC DNA]</scope>
    <source>
        <strain evidence="8 9">Bercovier 4</strain>
    </source>
</reference>
<dbReference type="Pfam" id="PF00704">
    <property type="entry name" value="Glyco_hydro_18"/>
    <property type="match status" value="1"/>
</dbReference>
<keyword evidence="9" id="KW-1185">Reference proteome</keyword>
<dbReference type="PATRIC" id="fig|454.4.peg.107"/>
<dbReference type="GO" id="GO:0008843">
    <property type="term" value="F:endochitinase activity"/>
    <property type="evidence" value="ECO:0007669"/>
    <property type="project" value="UniProtKB-EC"/>
</dbReference>
<dbReference type="InterPro" id="IPR050314">
    <property type="entry name" value="Glycosyl_Hydrlase_18"/>
</dbReference>
<evidence type="ECO:0000256" key="4">
    <source>
        <dbReference type="ARBA" id="ARBA00023295"/>
    </source>
</evidence>
<accession>A0A0W0WQH3</accession>
<dbReference type="InterPro" id="IPR011583">
    <property type="entry name" value="Chitinase_II/V-like_cat"/>
</dbReference>
<dbReference type="SMART" id="SM00636">
    <property type="entry name" value="Glyco_18"/>
    <property type="match status" value="1"/>
</dbReference>
<dbReference type="EC" id="3.2.1.14" evidence="2"/>
<dbReference type="STRING" id="454.Lisr_0101"/>
<gene>
    <name evidence="8" type="primary">chiA1_2</name>
    <name evidence="8" type="ORF">Lisr_0101</name>
</gene>
<evidence type="ECO:0000256" key="3">
    <source>
        <dbReference type="ARBA" id="ARBA00022801"/>
    </source>
</evidence>
<evidence type="ECO:0000256" key="5">
    <source>
        <dbReference type="RuleBase" id="RU000489"/>
    </source>
</evidence>
<evidence type="ECO:0000313" key="9">
    <source>
        <dbReference type="Proteomes" id="UP000054761"/>
    </source>
</evidence>
<dbReference type="PANTHER" id="PTHR11177">
    <property type="entry name" value="CHITINASE"/>
    <property type="match status" value="1"/>
</dbReference>